<keyword evidence="4 7" id="KW-0808">Transferase</keyword>
<keyword evidence="2" id="KW-1003">Cell membrane</keyword>
<protein>
    <submittedName>
        <fullName evidence="7">Lysophospholipid acyltransferase family protein</fullName>
    </submittedName>
</protein>
<dbReference type="EMBL" id="CP048711">
    <property type="protein sequence ID" value="QIB67597.1"/>
    <property type="molecule type" value="Genomic_DNA"/>
</dbReference>
<keyword evidence="5" id="KW-0472">Membrane</keyword>
<evidence type="ECO:0000256" key="1">
    <source>
        <dbReference type="ARBA" id="ARBA00004533"/>
    </source>
</evidence>
<reference evidence="7 8" key="1">
    <citation type="submission" date="2020-02" db="EMBL/GenBank/DDBJ databases">
        <title>Genome sequencing for Kineobactrum sp. M2.</title>
        <authorList>
            <person name="Park S.-J."/>
        </authorList>
    </citation>
    <scope>NUCLEOTIDE SEQUENCE [LARGE SCALE GENOMIC DNA]</scope>
    <source>
        <strain evidence="7 8">M2</strain>
    </source>
</reference>
<evidence type="ECO:0000313" key="8">
    <source>
        <dbReference type="Proteomes" id="UP000477680"/>
    </source>
</evidence>
<evidence type="ECO:0000256" key="2">
    <source>
        <dbReference type="ARBA" id="ARBA00022475"/>
    </source>
</evidence>
<accession>A0A6C0U8Z8</accession>
<dbReference type="Proteomes" id="UP000477680">
    <property type="component" value="Chromosome"/>
</dbReference>
<dbReference type="CDD" id="cd07984">
    <property type="entry name" value="LPLAT_LABLAT-like"/>
    <property type="match status" value="1"/>
</dbReference>
<dbReference type="PANTHER" id="PTHR30606:SF10">
    <property type="entry name" value="PHOSPHATIDYLINOSITOL MANNOSIDE ACYLTRANSFERASE"/>
    <property type="match status" value="1"/>
</dbReference>
<dbReference type="Pfam" id="PF03279">
    <property type="entry name" value="Lip_A_acyltrans"/>
    <property type="match status" value="1"/>
</dbReference>
<sequence>MSRARILIALIKLTGKLSLRRAQRMGSALGALVARLPGRARTVTAVNLAIAFPELPAAQRRELLHASLRHTGQVVLEIPLIWEWPVQRCLELVREIDGEDLLQQAVDNGKGVLLLAPHLGNWELCGLYFSSRYRMAALYSPPSLPDFEDYMTRVRGRMGSELVRGDRRGLARLIGLLRNGEVAGILPDQSPRGAGSAYAPFFGMEVRTMTLVSRLLQKSGATPLMTVCERLPDAAGFRLVIRTCEAGMADPDPVVATTALNRSVEACVRRIPEQYQWEYKRFRHRPRGEADPYRVDRSCR</sequence>
<dbReference type="AlphaFoldDB" id="A0A6C0U8Z8"/>
<gene>
    <name evidence="7" type="ORF">G3T16_08310</name>
</gene>
<proteinExistence type="predicted"/>
<comment type="subcellular location">
    <subcellularLocation>
        <location evidence="1">Cell inner membrane</location>
    </subcellularLocation>
</comment>
<dbReference type="PIRSF" id="PIRSF026649">
    <property type="entry name" value="MsbB"/>
    <property type="match status" value="1"/>
</dbReference>
<dbReference type="GO" id="GO:0009247">
    <property type="term" value="P:glycolipid biosynthetic process"/>
    <property type="evidence" value="ECO:0007669"/>
    <property type="project" value="UniProtKB-ARBA"/>
</dbReference>
<evidence type="ECO:0000256" key="4">
    <source>
        <dbReference type="ARBA" id="ARBA00022679"/>
    </source>
</evidence>
<keyword evidence="8" id="KW-1185">Reference proteome</keyword>
<evidence type="ECO:0000256" key="6">
    <source>
        <dbReference type="ARBA" id="ARBA00023315"/>
    </source>
</evidence>
<dbReference type="KEGG" id="kim:G3T16_08310"/>
<name>A0A6C0U8Z8_9GAMM</name>
<dbReference type="InterPro" id="IPR004960">
    <property type="entry name" value="LipA_acyltrans"/>
</dbReference>
<evidence type="ECO:0000256" key="3">
    <source>
        <dbReference type="ARBA" id="ARBA00022519"/>
    </source>
</evidence>
<keyword evidence="3" id="KW-0997">Cell inner membrane</keyword>
<keyword evidence="6 7" id="KW-0012">Acyltransferase</keyword>
<evidence type="ECO:0000313" key="7">
    <source>
        <dbReference type="EMBL" id="QIB67597.1"/>
    </source>
</evidence>
<dbReference type="GO" id="GO:0005886">
    <property type="term" value="C:plasma membrane"/>
    <property type="evidence" value="ECO:0007669"/>
    <property type="project" value="UniProtKB-SubCell"/>
</dbReference>
<organism evidence="7 8">
    <name type="scientific">Kineobactrum salinum</name>
    <dbReference type="NCBI Taxonomy" id="2708301"/>
    <lineage>
        <taxon>Bacteria</taxon>
        <taxon>Pseudomonadati</taxon>
        <taxon>Pseudomonadota</taxon>
        <taxon>Gammaproteobacteria</taxon>
        <taxon>Cellvibrionales</taxon>
        <taxon>Halieaceae</taxon>
        <taxon>Kineobactrum</taxon>
    </lineage>
</organism>
<dbReference type="PANTHER" id="PTHR30606">
    <property type="entry name" value="LIPID A BIOSYNTHESIS LAUROYL ACYLTRANSFERASE"/>
    <property type="match status" value="1"/>
</dbReference>
<evidence type="ECO:0000256" key="5">
    <source>
        <dbReference type="ARBA" id="ARBA00023136"/>
    </source>
</evidence>
<dbReference type="GO" id="GO:0016746">
    <property type="term" value="F:acyltransferase activity"/>
    <property type="evidence" value="ECO:0007669"/>
    <property type="project" value="UniProtKB-KW"/>
</dbReference>